<accession>A0A4Y1MQB4</accession>
<gene>
    <name evidence="1" type="ORF">RADP37_05233</name>
</gene>
<keyword evidence="1" id="KW-0614">Plasmid</keyword>
<dbReference type="EMBL" id="CP025187">
    <property type="protein sequence ID" value="AWV20185.1"/>
    <property type="molecule type" value="Genomic_DNA"/>
</dbReference>
<protein>
    <submittedName>
        <fullName evidence="1">Uncharacterized protein</fullName>
    </submittedName>
</protein>
<dbReference type="AlphaFoldDB" id="A0A4Y1MQB4"/>
<reference evidence="1" key="1">
    <citation type="submission" date="2017-12" db="EMBL/GenBank/DDBJ databases">
        <authorList>
            <person name="Martens C."/>
            <person name="Dahlstrom E."/>
            <person name="Barbian K."/>
            <person name="Sykora L."/>
            <person name="Ricklefs S."/>
            <person name="Bruno D."/>
            <person name="Anzick I."/>
            <person name="Myles I."/>
            <person name="Datta S.K."/>
        </authorList>
    </citation>
    <scope>NUCLEOTIDE SEQUENCE</scope>
    <source>
        <strain evidence="1">AD2</strain>
        <plasmid evidence="1">p2-AD2</plasmid>
    </source>
</reference>
<sequence length="72" mass="7856">MRMGLSGFSERRRGAGAGIPVLIRGCRRWLSAAGDKGHSCGLGRHGDGISPGQHDSYPSIRIDRFRDFWISG</sequence>
<geneLocation type="plasmid" evidence="1">
    <name>p2-AD2</name>
</geneLocation>
<evidence type="ECO:0000313" key="1">
    <source>
        <dbReference type="EMBL" id="AWV20185.1"/>
    </source>
</evidence>
<organism evidence="1">
    <name type="scientific">Roseomonas mucosa</name>
    <dbReference type="NCBI Taxonomy" id="207340"/>
    <lineage>
        <taxon>Bacteria</taxon>
        <taxon>Pseudomonadati</taxon>
        <taxon>Pseudomonadota</taxon>
        <taxon>Alphaproteobacteria</taxon>
        <taxon>Acetobacterales</taxon>
        <taxon>Roseomonadaceae</taxon>
        <taxon>Roseomonas</taxon>
    </lineage>
</organism>
<proteinExistence type="predicted"/>
<name>A0A4Y1MQB4_9PROT</name>